<organism evidence="7 8">
    <name type="scientific">Streptomyces echinoruber</name>
    <dbReference type="NCBI Taxonomy" id="68898"/>
    <lineage>
        <taxon>Bacteria</taxon>
        <taxon>Bacillati</taxon>
        <taxon>Actinomycetota</taxon>
        <taxon>Actinomycetes</taxon>
        <taxon>Kitasatosporales</taxon>
        <taxon>Streptomycetaceae</taxon>
        <taxon>Streptomyces</taxon>
    </lineage>
</organism>
<evidence type="ECO:0000256" key="2">
    <source>
        <dbReference type="ARBA" id="ARBA00022692"/>
    </source>
</evidence>
<keyword evidence="2 5" id="KW-0812">Transmembrane</keyword>
<sequence>MTTTIASPTASAAPARSGRLSTALHTFAALLSRDLRVTRRQLGSLVLRAVMQPLAFTFGFAYVLPKIGLAGGFGGDRPGAPKFTTVLVPGLVAITIAVQGITAVMIPLLMELTYTKQMEDRALAPVPLWVIAVQKIVSAAVQAMLAGLVVFPVVLLVHADGQAPNVHVHDWPLFVTAFVLACLLAACTGLLLGTLFDVQKVQHLFAAVITPLTVLGCVYFPWSALKAVPWLQYLTLLNPVVYMGEGLRASLTPEVGHMPVWAFLLAETGGVLLLGGLALRNFRRRVLG</sequence>
<accession>A0A918R208</accession>
<gene>
    <name evidence="7" type="ORF">GCM10010389_19090</name>
</gene>
<dbReference type="PROSITE" id="PS51012">
    <property type="entry name" value="ABC_TM2"/>
    <property type="match status" value="1"/>
</dbReference>
<keyword evidence="8" id="KW-1185">Reference proteome</keyword>
<reference evidence="7" key="2">
    <citation type="submission" date="2020-09" db="EMBL/GenBank/DDBJ databases">
        <authorList>
            <person name="Sun Q."/>
            <person name="Ohkuma M."/>
        </authorList>
    </citation>
    <scope>NUCLEOTIDE SEQUENCE</scope>
    <source>
        <strain evidence="7">JCM 5016</strain>
    </source>
</reference>
<feature type="transmembrane region" description="Helical" evidence="5">
    <location>
        <begin position="260"/>
        <end position="279"/>
    </location>
</feature>
<comment type="caution">
    <text evidence="7">The sequence shown here is derived from an EMBL/GenBank/DDBJ whole genome shotgun (WGS) entry which is preliminary data.</text>
</comment>
<dbReference type="InterPro" id="IPR013525">
    <property type="entry name" value="ABC2_TM"/>
</dbReference>
<dbReference type="GO" id="GO:0005886">
    <property type="term" value="C:plasma membrane"/>
    <property type="evidence" value="ECO:0007669"/>
    <property type="project" value="UniProtKB-SubCell"/>
</dbReference>
<dbReference type="GO" id="GO:0140359">
    <property type="term" value="F:ABC-type transporter activity"/>
    <property type="evidence" value="ECO:0007669"/>
    <property type="project" value="InterPro"/>
</dbReference>
<dbReference type="InterPro" id="IPR047817">
    <property type="entry name" value="ABC2_TM_bact-type"/>
</dbReference>
<feature type="transmembrane region" description="Helical" evidence="5">
    <location>
        <begin position="171"/>
        <end position="192"/>
    </location>
</feature>
<feature type="transmembrane region" description="Helical" evidence="5">
    <location>
        <begin position="122"/>
        <end position="151"/>
    </location>
</feature>
<evidence type="ECO:0000256" key="1">
    <source>
        <dbReference type="ARBA" id="ARBA00004141"/>
    </source>
</evidence>
<comment type="similarity">
    <text evidence="5">Belongs to the ABC-2 integral membrane protein family.</text>
</comment>
<feature type="domain" description="ABC transmembrane type-2" evidence="6">
    <location>
        <begin position="44"/>
        <end position="285"/>
    </location>
</feature>
<keyword evidence="5" id="KW-0813">Transport</keyword>
<evidence type="ECO:0000256" key="3">
    <source>
        <dbReference type="ARBA" id="ARBA00022989"/>
    </source>
</evidence>
<evidence type="ECO:0000256" key="5">
    <source>
        <dbReference type="RuleBase" id="RU361157"/>
    </source>
</evidence>
<evidence type="ECO:0000256" key="4">
    <source>
        <dbReference type="ARBA" id="ARBA00023136"/>
    </source>
</evidence>
<dbReference type="PANTHER" id="PTHR43229:SF2">
    <property type="entry name" value="NODULATION PROTEIN J"/>
    <property type="match status" value="1"/>
</dbReference>
<evidence type="ECO:0000313" key="7">
    <source>
        <dbReference type="EMBL" id="GGZ81520.1"/>
    </source>
</evidence>
<dbReference type="Proteomes" id="UP000623010">
    <property type="component" value="Unassembled WGS sequence"/>
</dbReference>
<protein>
    <recommendedName>
        <fullName evidence="5">Transport permease protein</fullName>
    </recommendedName>
</protein>
<keyword evidence="5" id="KW-1003">Cell membrane</keyword>
<feature type="transmembrane region" description="Helical" evidence="5">
    <location>
        <begin position="84"/>
        <end position="110"/>
    </location>
</feature>
<reference evidence="7" key="1">
    <citation type="journal article" date="2014" name="Int. J. Syst. Evol. Microbiol.">
        <title>Complete genome sequence of Corynebacterium casei LMG S-19264T (=DSM 44701T), isolated from a smear-ripened cheese.</title>
        <authorList>
            <consortium name="US DOE Joint Genome Institute (JGI-PGF)"/>
            <person name="Walter F."/>
            <person name="Albersmeier A."/>
            <person name="Kalinowski J."/>
            <person name="Ruckert C."/>
        </authorList>
    </citation>
    <scope>NUCLEOTIDE SEQUENCE</scope>
    <source>
        <strain evidence="7">JCM 5016</strain>
    </source>
</reference>
<proteinExistence type="inferred from homology"/>
<dbReference type="Pfam" id="PF01061">
    <property type="entry name" value="ABC2_membrane"/>
    <property type="match status" value="1"/>
</dbReference>
<dbReference type="EMBL" id="BMWH01000005">
    <property type="protein sequence ID" value="GGZ81520.1"/>
    <property type="molecule type" value="Genomic_DNA"/>
</dbReference>
<keyword evidence="3 5" id="KW-1133">Transmembrane helix</keyword>
<comment type="subcellular location">
    <subcellularLocation>
        <location evidence="5">Cell membrane</location>
        <topology evidence="5">Multi-pass membrane protein</topology>
    </subcellularLocation>
    <subcellularLocation>
        <location evidence="1">Membrane</location>
        <topology evidence="1">Multi-pass membrane protein</topology>
    </subcellularLocation>
</comment>
<feature type="transmembrane region" description="Helical" evidence="5">
    <location>
        <begin position="204"/>
        <end position="222"/>
    </location>
</feature>
<feature type="transmembrane region" description="Helical" evidence="5">
    <location>
        <begin position="45"/>
        <end position="64"/>
    </location>
</feature>
<evidence type="ECO:0000259" key="6">
    <source>
        <dbReference type="PROSITE" id="PS51012"/>
    </source>
</evidence>
<evidence type="ECO:0000313" key="8">
    <source>
        <dbReference type="Proteomes" id="UP000623010"/>
    </source>
</evidence>
<dbReference type="AlphaFoldDB" id="A0A918R208"/>
<dbReference type="RefSeq" id="WP_229879352.1">
    <property type="nucleotide sequence ID" value="NZ_BMWH01000005.1"/>
</dbReference>
<dbReference type="InterPro" id="IPR051784">
    <property type="entry name" value="Nod_factor_ABC_transporter"/>
</dbReference>
<keyword evidence="4 5" id="KW-0472">Membrane</keyword>
<name>A0A918R208_9ACTN</name>
<dbReference type="PANTHER" id="PTHR43229">
    <property type="entry name" value="NODULATION PROTEIN J"/>
    <property type="match status" value="1"/>
</dbReference>